<evidence type="ECO:0000256" key="2">
    <source>
        <dbReference type="HAMAP-Rule" id="MF_00634"/>
    </source>
</evidence>
<dbReference type="InterPro" id="IPR036591">
    <property type="entry name" value="YggU-like_sf"/>
</dbReference>
<dbReference type="PANTHER" id="PTHR13420">
    <property type="entry name" value="UPF0235 PROTEIN C15ORF40"/>
    <property type="match status" value="1"/>
</dbReference>
<evidence type="ECO:0000313" key="4">
    <source>
        <dbReference type="Proteomes" id="UP000601768"/>
    </source>
</evidence>
<reference evidence="3" key="2">
    <citation type="submission" date="2020-08" db="EMBL/GenBank/DDBJ databases">
        <authorList>
            <person name="Lai Q."/>
        </authorList>
    </citation>
    <scope>NUCLEOTIDE SEQUENCE</scope>
    <source>
        <strain evidence="3">S27-2</strain>
    </source>
</reference>
<gene>
    <name evidence="3" type="ORF">H8B19_18210</name>
</gene>
<evidence type="ECO:0000313" key="3">
    <source>
        <dbReference type="EMBL" id="MBC3767817.1"/>
    </source>
</evidence>
<dbReference type="RefSeq" id="WP_186508469.1">
    <property type="nucleotide sequence ID" value="NZ_JACNEP010000026.1"/>
</dbReference>
<dbReference type="Pfam" id="PF02594">
    <property type="entry name" value="DUF167"/>
    <property type="match status" value="1"/>
</dbReference>
<dbReference type="NCBIfam" id="NF003466">
    <property type="entry name" value="PRK05090.1"/>
    <property type="match status" value="1"/>
</dbReference>
<comment type="caution">
    <text evidence="3">The sequence shown here is derived from an EMBL/GenBank/DDBJ whole genome shotgun (WGS) entry which is preliminary data.</text>
</comment>
<organism evidence="3 4">
    <name type="scientific">Neptunicella marina</name>
    <dbReference type="NCBI Taxonomy" id="2125989"/>
    <lineage>
        <taxon>Bacteria</taxon>
        <taxon>Pseudomonadati</taxon>
        <taxon>Pseudomonadota</taxon>
        <taxon>Gammaproteobacteria</taxon>
        <taxon>Alteromonadales</taxon>
        <taxon>Alteromonadaceae</taxon>
        <taxon>Neptunicella</taxon>
    </lineage>
</organism>
<dbReference type="PANTHER" id="PTHR13420:SF7">
    <property type="entry name" value="UPF0235 PROTEIN C15ORF40"/>
    <property type="match status" value="1"/>
</dbReference>
<sequence length="99" mass="10863">MSAIVKTADGLLLRLYLQPKASQDKVTGLHGDELKITITAPPVDGKANSHLIKFLAKQFGIAKSQVQLEKGMTSRHKQIIINSPRVIPDWVDEFGGLND</sequence>
<dbReference type="InterPro" id="IPR003746">
    <property type="entry name" value="DUF167"/>
</dbReference>
<dbReference type="Gene3D" id="3.30.1200.10">
    <property type="entry name" value="YggU-like"/>
    <property type="match status" value="1"/>
</dbReference>
<keyword evidence="4" id="KW-1185">Reference proteome</keyword>
<dbReference type="NCBIfam" id="TIGR00251">
    <property type="entry name" value="DUF167 family protein"/>
    <property type="match status" value="1"/>
</dbReference>
<dbReference type="HAMAP" id="MF_00634">
    <property type="entry name" value="UPF0235"/>
    <property type="match status" value="1"/>
</dbReference>
<evidence type="ECO:0000256" key="1">
    <source>
        <dbReference type="ARBA" id="ARBA00010364"/>
    </source>
</evidence>
<dbReference type="SMART" id="SM01152">
    <property type="entry name" value="DUF167"/>
    <property type="match status" value="1"/>
</dbReference>
<dbReference type="EMBL" id="JACNEP010000026">
    <property type="protein sequence ID" value="MBC3767817.1"/>
    <property type="molecule type" value="Genomic_DNA"/>
</dbReference>
<accession>A0A8J6J0Z8</accession>
<dbReference type="GO" id="GO:0005737">
    <property type="term" value="C:cytoplasm"/>
    <property type="evidence" value="ECO:0007669"/>
    <property type="project" value="TreeGrafter"/>
</dbReference>
<proteinExistence type="inferred from homology"/>
<protein>
    <recommendedName>
        <fullName evidence="2">UPF0235 protein H8B19_18210</fullName>
    </recommendedName>
</protein>
<comment type="similarity">
    <text evidence="1 2">Belongs to the UPF0235 family.</text>
</comment>
<dbReference type="AlphaFoldDB" id="A0A8J6J0Z8"/>
<dbReference type="Proteomes" id="UP000601768">
    <property type="component" value="Unassembled WGS sequence"/>
</dbReference>
<dbReference type="SUPFAM" id="SSF69786">
    <property type="entry name" value="YggU-like"/>
    <property type="match status" value="1"/>
</dbReference>
<name>A0A8J6J0Z8_9ALTE</name>
<reference evidence="3" key="1">
    <citation type="journal article" date="2018" name="Int. J. Syst. Evol. Microbiol.">
        <title>Neptunicella marina gen. nov., sp. nov., isolated from surface seawater.</title>
        <authorList>
            <person name="Liu X."/>
            <person name="Lai Q."/>
            <person name="Du Y."/>
            <person name="Zhang X."/>
            <person name="Liu Z."/>
            <person name="Sun F."/>
            <person name="Shao Z."/>
        </authorList>
    </citation>
    <scope>NUCLEOTIDE SEQUENCE</scope>
    <source>
        <strain evidence="3">S27-2</strain>
    </source>
</reference>